<reference evidence="2" key="1">
    <citation type="submission" date="2018-01" db="EMBL/GenBank/DDBJ databases">
        <title>An insight into the sialome of Amazonian anophelines.</title>
        <authorList>
            <person name="Ribeiro J.M."/>
            <person name="Scarpassa V."/>
            <person name="Calvo E."/>
        </authorList>
    </citation>
    <scope>NUCLEOTIDE SEQUENCE</scope>
    <source>
        <tissue evidence="2">Salivary glands</tissue>
    </source>
</reference>
<feature type="chain" id="PRO_5014928105" evidence="1">
    <location>
        <begin position="23"/>
        <end position="67"/>
    </location>
</feature>
<proteinExistence type="predicted"/>
<name>A0A2M3ZXA7_9DIPT</name>
<accession>A0A2M3ZXA7</accession>
<keyword evidence="1" id="KW-0732">Signal</keyword>
<sequence length="67" mass="7441">MRRRRGAFPGFGIISVASLLTAAPCTNCWHGGHHRHPLIISFLSTQFDPRFAIHTLRGASAARTSRR</sequence>
<feature type="signal peptide" evidence="1">
    <location>
        <begin position="1"/>
        <end position="22"/>
    </location>
</feature>
<evidence type="ECO:0000256" key="1">
    <source>
        <dbReference type="SAM" id="SignalP"/>
    </source>
</evidence>
<dbReference type="EMBL" id="GGFM01012432">
    <property type="protein sequence ID" value="MBW33183.1"/>
    <property type="molecule type" value="Transcribed_RNA"/>
</dbReference>
<evidence type="ECO:0000313" key="2">
    <source>
        <dbReference type="EMBL" id="MBW33183.1"/>
    </source>
</evidence>
<dbReference type="AlphaFoldDB" id="A0A2M3ZXA7"/>
<protein>
    <submittedName>
        <fullName evidence="2">Putative secreted peptide</fullName>
    </submittedName>
</protein>
<organism evidence="2">
    <name type="scientific">Anopheles braziliensis</name>
    <dbReference type="NCBI Taxonomy" id="58242"/>
    <lineage>
        <taxon>Eukaryota</taxon>
        <taxon>Metazoa</taxon>
        <taxon>Ecdysozoa</taxon>
        <taxon>Arthropoda</taxon>
        <taxon>Hexapoda</taxon>
        <taxon>Insecta</taxon>
        <taxon>Pterygota</taxon>
        <taxon>Neoptera</taxon>
        <taxon>Endopterygota</taxon>
        <taxon>Diptera</taxon>
        <taxon>Nematocera</taxon>
        <taxon>Culicoidea</taxon>
        <taxon>Culicidae</taxon>
        <taxon>Anophelinae</taxon>
        <taxon>Anopheles</taxon>
    </lineage>
</organism>